<protein>
    <submittedName>
        <fullName evidence="7">NAD+ synthase (Glutamine-hydrolyzing)</fullName>
        <ecNumber evidence="7">6.3.5.1</ecNumber>
    </submittedName>
</protein>
<evidence type="ECO:0000313" key="7">
    <source>
        <dbReference type="EMBL" id="MBB5741445.1"/>
    </source>
</evidence>
<evidence type="ECO:0000256" key="1">
    <source>
        <dbReference type="ARBA" id="ARBA00004790"/>
    </source>
</evidence>
<dbReference type="UniPathway" id="UPA00253"/>
<keyword evidence="5" id="KW-0520">NAD</keyword>
<dbReference type="GO" id="GO:0005737">
    <property type="term" value="C:cytoplasm"/>
    <property type="evidence" value="ECO:0007669"/>
    <property type="project" value="InterPro"/>
</dbReference>
<dbReference type="GO" id="GO:0003952">
    <property type="term" value="F:NAD+ synthase (glutamine-hydrolyzing) activity"/>
    <property type="evidence" value="ECO:0007669"/>
    <property type="project" value="UniProtKB-EC"/>
</dbReference>
<dbReference type="InterPro" id="IPR014729">
    <property type="entry name" value="Rossmann-like_a/b/a_fold"/>
</dbReference>
<dbReference type="InterPro" id="IPR022310">
    <property type="entry name" value="NAD/GMP_synthase"/>
</dbReference>
<dbReference type="GO" id="GO:0009435">
    <property type="term" value="P:NAD+ biosynthetic process"/>
    <property type="evidence" value="ECO:0007669"/>
    <property type="project" value="UniProtKB-UniPathway"/>
</dbReference>
<dbReference type="GO" id="GO:0005524">
    <property type="term" value="F:ATP binding"/>
    <property type="evidence" value="ECO:0007669"/>
    <property type="project" value="UniProtKB-KW"/>
</dbReference>
<comment type="pathway">
    <text evidence="1">Cofactor biosynthesis; NAD(+) biosynthesis.</text>
</comment>
<dbReference type="PANTHER" id="PTHR23090">
    <property type="entry name" value="NH 3 /GLUTAMINE-DEPENDENT NAD + SYNTHETASE"/>
    <property type="match status" value="1"/>
</dbReference>
<dbReference type="EC" id="6.3.5.1" evidence="7"/>
<dbReference type="FunFam" id="3.40.50.620:FF:000155">
    <property type="entry name" value="Glutamine-dependent NAD(+) synthetase"/>
    <property type="match status" value="1"/>
</dbReference>
<evidence type="ECO:0000256" key="3">
    <source>
        <dbReference type="ARBA" id="ARBA00022741"/>
    </source>
</evidence>
<dbReference type="NCBIfam" id="NF002730">
    <property type="entry name" value="PRK02628.1"/>
    <property type="match status" value="1"/>
</dbReference>
<dbReference type="Pfam" id="PF02540">
    <property type="entry name" value="NAD_synthase"/>
    <property type="match status" value="1"/>
</dbReference>
<feature type="domain" description="NAD/GMP synthase" evidence="6">
    <location>
        <begin position="30"/>
        <end position="203"/>
    </location>
</feature>
<dbReference type="Proteomes" id="UP000527324">
    <property type="component" value="Unassembled WGS sequence"/>
</dbReference>
<dbReference type="PANTHER" id="PTHR23090:SF9">
    <property type="entry name" value="GLUTAMINE-DEPENDENT NAD(+) SYNTHETASE"/>
    <property type="match status" value="1"/>
</dbReference>
<name>A0A7W9F9V8_9CAUL</name>
<dbReference type="Gene3D" id="1.10.10.1140">
    <property type="entry name" value="Glutamine-dependent NAD+ synthetase, C-terminal domain"/>
    <property type="match status" value="1"/>
</dbReference>
<evidence type="ECO:0000256" key="4">
    <source>
        <dbReference type="ARBA" id="ARBA00022840"/>
    </source>
</evidence>
<accession>A0A7W9F9V8</accession>
<dbReference type="GO" id="GO:0004359">
    <property type="term" value="F:glutaminase activity"/>
    <property type="evidence" value="ECO:0007669"/>
    <property type="project" value="InterPro"/>
</dbReference>
<dbReference type="AlphaFoldDB" id="A0A7W9F9V8"/>
<dbReference type="FunFam" id="1.10.10.1140:FF:000001">
    <property type="entry name" value="Glutamine-dependent NAD(+) synthetase"/>
    <property type="match status" value="1"/>
</dbReference>
<comment type="caution">
    <text evidence="7">The sequence shown here is derived from an EMBL/GenBank/DDBJ whole genome shotgun (WGS) entry which is preliminary data.</text>
</comment>
<keyword evidence="4" id="KW-0067">ATP-binding</keyword>
<evidence type="ECO:0000256" key="5">
    <source>
        <dbReference type="ARBA" id="ARBA00023027"/>
    </source>
</evidence>
<dbReference type="SUPFAM" id="SSF52402">
    <property type="entry name" value="Adenine nucleotide alpha hydrolases-like"/>
    <property type="match status" value="1"/>
</dbReference>
<reference evidence="7 8" key="1">
    <citation type="submission" date="2020-08" db="EMBL/GenBank/DDBJ databases">
        <title>Genomic Encyclopedia of Type Strains, Phase IV (KMG-IV): sequencing the most valuable type-strain genomes for metagenomic binning, comparative biology and taxonomic classification.</title>
        <authorList>
            <person name="Goeker M."/>
        </authorList>
    </citation>
    <scope>NUCLEOTIDE SEQUENCE [LARGE SCALE GENOMIC DNA]</scope>
    <source>
        <strain evidence="7 8">DSM 4731</strain>
    </source>
</reference>
<evidence type="ECO:0000256" key="2">
    <source>
        <dbReference type="ARBA" id="ARBA00022598"/>
    </source>
</evidence>
<proteinExistence type="predicted"/>
<keyword evidence="2 7" id="KW-0436">Ligase</keyword>
<keyword evidence="8" id="KW-1185">Reference proteome</keyword>
<sequence>MIRPLDRFPFVPDEAGRLDQDCYEAFNIQVQGLMRRMAATNGERLVIGVSGGLDSTQALLVACRAFDRLNLPRSNILGFTMPGFATSEGTKSNAWALMKALGVTGAEIDIRPAAEQMFKDIGHPYAAGEPVHDITFENVQAGLRTDYLFRLANQNRAFVLGTGDLSELALGWATYGVGDHMSHYNVNGGVAKTLIRHLIRWVADRELVGAEASPTLHAVLNTEISPELVPAKDGAIQSTEGTVGPYALNDFFLFYISRFGMAPSKVAFLAHQAWSDAGAGQWPVNTPDGEKVEYDLATIKAWLRKFLIRFFQTAQFKRSALPNGPKVVTGGSLSPRGDWRAPSDGNARVWLDELDANVPD</sequence>
<dbReference type="Gene3D" id="3.40.50.620">
    <property type="entry name" value="HUPs"/>
    <property type="match status" value="1"/>
</dbReference>
<dbReference type="CDD" id="cd00553">
    <property type="entry name" value="NAD_synthase"/>
    <property type="match status" value="1"/>
</dbReference>
<dbReference type="InterPro" id="IPR041856">
    <property type="entry name" value="NAD+_synth_C"/>
</dbReference>
<evidence type="ECO:0000259" key="6">
    <source>
        <dbReference type="Pfam" id="PF02540"/>
    </source>
</evidence>
<gene>
    <name evidence="7" type="ORF">GGQ93_003187</name>
</gene>
<organism evidence="7 8">
    <name type="scientific">Brevundimonas aurantiaca</name>
    <dbReference type="NCBI Taxonomy" id="74316"/>
    <lineage>
        <taxon>Bacteria</taxon>
        <taxon>Pseudomonadati</taxon>
        <taxon>Pseudomonadota</taxon>
        <taxon>Alphaproteobacteria</taxon>
        <taxon>Caulobacterales</taxon>
        <taxon>Caulobacteraceae</taxon>
        <taxon>Brevundimonas</taxon>
    </lineage>
</organism>
<dbReference type="InterPro" id="IPR003694">
    <property type="entry name" value="NAD_synthase"/>
</dbReference>
<dbReference type="EMBL" id="JACHOQ010000015">
    <property type="protein sequence ID" value="MBB5741445.1"/>
    <property type="molecule type" value="Genomic_DNA"/>
</dbReference>
<evidence type="ECO:0000313" key="8">
    <source>
        <dbReference type="Proteomes" id="UP000527324"/>
    </source>
</evidence>
<keyword evidence="3" id="KW-0547">Nucleotide-binding</keyword>